<dbReference type="AlphaFoldDB" id="A0A445KYJ4"/>
<evidence type="ECO:0000256" key="3">
    <source>
        <dbReference type="ARBA" id="ARBA00022692"/>
    </source>
</evidence>
<dbReference type="GO" id="GO:0000139">
    <property type="term" value="C:Golgi membrane"/>
    <property type="evidence" value="ECO:0007669"/>
    <property type="project" value="UniProtKB-SubCell"/>
</dbReference>
<keyword evidence="4 6" id="KW-1133">Transmembrane helix</keyword>
<evidence type="ECO:0000313" key="8">
    <source>
        <dbReference type="Proteomes" id="UP000289340"/>
    </source>
</evidence>
<comment type="subcellular location">
    <subcellularLocation>
        <location evidence="1">Golgi apparatus membrane</location>
        <topology evidence="1">Single-pass membrane protein</topology>
    </subcellularLocation>
</comment>
<evidence type="ECO:0000256" key="4">
    <source>
        <dbReference type="ARBA" id="ARBA00022989"/>
    </source>
</evidence>
<feature type="transmembrane region" description="Helical" evidence="6">
    <location>
        <begin position="120"/>
        <end position="137"/>
    </location>
</feature>
<keyword evidence="5 6" id="KW-0472">Membrane</keyword>
<keyword evidence="8" id="KW-1185">Reference proteome</keyword>
<organism evidence="7 8">
    <name type="scientific">Glycine soja</name>
    <name type="common">Wild soybean</name>
    <dbReference type="NCBI Taxonomy" id="3848"/>
    <lineage>
        <taxon>Eukaryota</taxon>
        <taxon>Viridiplantae</taxon>
        <taxon>Streptophyta</taxon>
        <taxon>Embryophyta</taxon>
        <taxon>Tracheophyta</taxon>
        <taxon>Spermatophyta</taxon>
        <taxon>Magnoliopsida</taxon>
        <taxon>eudicotyledons</taxon>
        <taxon>Gunneridae</taxon>
        <taxon>Pentapetalae</taxon>
        <taxon>rosids</taxon>
        <taxon>fabids</taxon>
        <taxon>Fabales</taxon>
        <taxon>Fabaceae</taxon>
        <taxon>Papilionoideae</taxon>
        <taxon>50 kb inversion clade</taxon>
        <taxon>NPAAA clade</taxon>
        <taxon>indigoferoid/millettioid clade</taxon>
        <taxon>Phaseoleae</taxon>
        <taxon>Glycine</taxon>
        <taxon>Glycine subgen. Soja</taxon>
    </lineage>
</organism>
<protein>
    <submittedName>
        <fullName evidence="7">Bet1-like protein isoform D</fullName>
    </submittedName>
</protein>
<evidence type="ECO:0000256" key="1">
    <source>
        <dbReference type="ARBA" id="ARBA00004194"/>
    </source>
</evidence>
<sequence>MSSNSHRGASFYGNAAPYRSREGLSTRPVASSDEIQLHIDPGVDFDDEITGLRGQVRKLKNVFHYCPHLFVAEEIGSEVKFQRDFLEQVVQNGNDKSSSRGEKNNLRRLNKSIVKNGSNHIVHVVVFALVCFFIVYFRSKMSGQ</sequence>
<gene>
    <name evidence="7" type="ORF">D0Y65_009269</name>
</gene>
<evidence type="ECO:0000313" key="7">
    <source>
        <dbReference type="EMBL" id="RZC15883.1"/>
    </source>
</evidence>
<evidence type="ECO:0000256" key="6">
    <source>
        <dbReference type="SAM" id="Phobius"/>
    </source>
</evidence>
<keyword evidence="2" id="KW-0813">Transport</keyword>
<name>A0A445KYJ4_GLYSO</name>
<accession>A0A445KYJ4</accession>
<dbReference type="EMBL" id="QZWG01000004">
    <property type="protein sequence ID" value="RZC15883.1"/>
    <property type="molecule type" value="Genomic_DNA"/>
</dbReference>
<evidence type="ECO:0000256" key="2">
    <source>
        <dbReference type="ARBA" id="ARBA00022448"/>
    </source>
</evidence>
<comment type="caution">
    <text evidence="7">The sequence shown here is derived from an EMBL/GenBank/DDBJ whole genome shotgun (WGS) entry which is preliminary data.</text>
</comment>
<dbReference type="Proteomes" id="UP000289340">
    <property type="component" value="Chromosome 4"/>
</dbReference>
<dbReference type="CDD" id="cd15841">
    <property type="entry name" value="SNARE_Qc"/>
    <property type="match status" value="1"/>
</dbReference>
<reference evidence="7 8" key="1">
    <citation type="submission" date="2018-09" db="EMBL/GenBank/DDBJ databases">
        <title>A high-quality reference genome of wild soybean provides a powerful tool to mine soybean genomes.</title>
        <authorList>
            <person name="Xie M."/>
            <person name="Chung C.Y.L."/>
            <person name="Li M.-W."/>
            <person name="Wong F.-L."/>
            <person name="Chan T.-F."/>
            <person name="Lam H.-M."/>
        </authorList>
    </citation>
    <scope>NUCLEOTIDE SEQUENCE [LARGE SCALE GENOMIC DNA]</scope>
    <source>
        <strain evidence="8">cv. W05</strain>
        <tissue evidence="7">Hypocotyl of etiolated seedlings</tissue>
    </source>
</reference>
<dbReference type="PANTHER" id="PTHR12791">
    <property type="entry name" value="GOLGI SNARE BET1-RELATED"/>
    <property type="match status" value="1"/>
</dbReference>
<proteinExistence type="predicted"/>
<keyword evidence="3 6" id="KW-0812">Transmembrane</keyword>
<evidence type="ECO:0000256" key="5">
    <source>
        <dbReference type="ARBA" id="ARBA00023136"/>
    </source>
</evidence>